<comment type="caution">
    <text evidence="4">The sequence shown here is derived from an EMBL/GenBank/DDBJ whole genome shotgun (WGS) entry which is preliminary data.</text>
</comment>
<dbReference type="InterPro" id="IPR011650">
    <property type="entry name" value="Peptidase_M20_dimer"/>
</dbReference>
<gene>
    <name evidence="4" type="ORF">JMN37_07230</name>
</gene>
<feature type="binding site" evidence="2">
    <location>
        <position position="107"/>
    </location>
    <ligand>
        <name>Mn(2+)</name>
        <dbReference type="ChEBI" id="CHEBI:29035"/>
        <label>2</label>
    </ligand>
</feature>
<keyword evidence="5" id="KW-1185">Reference proteome</keyword>
<evidence type="ECO:0000256" key="2">
    <source>
        <dbReference type="PIRSR" id="PIRSR005962-1"/>
    </source>
</evidence>
<dbReference type="Proteomes" id="UP001205920">
    <property type="component" value="Unassembled WGS sequence"/>
</dbReference>
<keyword evidence="1" id="KW-0378">Hydrolase</keyword>
<dbReference type="FunFam" id="3.30.70.360:FF:000001">
    <property type="entry name" value="N-acetyldiaminopimelate deacetylase"/>
    <property type="match status" value="1"/>
</dbReference>
<comment type="cofactor">
    <cofactor evidence="2">
        <name>Mn(2+)</name>
        <dbReference type="ChEBI" id="CHEBI:29035"/>
    </cofactor>
    <text evidence="2">The Mn(2+) ion enhances activity.</text>
</comment>
<sequence>MRLEEKFTPFLQSLEAHRGELENLYKWFHQNPELSMQEFATSARIQEELEALGVEVVPVGTTGLVGVVRNGDGPTVGFRADFDALPIKEETGLEYSASPELGIMHACGHDMHTTALLGAVRLLQENTDAWSGTFLAIFQPGEETGAGAQDMADAGLATKVPTPEVVLGQHVGPMLPNYGLGALPGPVFAAAEQTKVTIYGQGAHGSQPHNGIDPVVIAASIITRLQTIVAREVDPQDMAVVTVGAVHAGNSANTIAATAEISVSTRAFTSELSEKLNASIKRIVRAECEAAGTPKPPAFERIGGAPEFHNDEATADTVMTAFRKNFDEVGDFGRLSGSEDFPTIGNAFGAPYFYWFLGSVKDIDGVPSNHSPYFAPDLQPVLDRSIQAILVSTSPWLMRG</sequence>
<proteinExistence type="predicted"/>
<organism evidence="4 5">
    <name type="scientific">Corynebacterium lipophilum</name>
    <dbReference type="NCBI Taxonomy" id="2804918"/>
    <lineage>
        <taxon>Bacteria</taxon>
        <taxon>Bacillati</taxon>
        <taxon>Actinomycetota</taxon>
        <taxon>Actinomycetes</taxon>
        <taxon>Mycobacteriales</taxon>
        <taxon>Corynebacteriaceae</taxon>
        <taxon>Corynebacterium</taxon>
    </lineage>
</organism>
<feature type="domain" description="Peptidase M20 dimerisation" evidence="3">
    <location>
        <begin position="195"/>
        <end position="289"/>
    </location>
</feature>
<name>A0AAW5HZ37_9CORY</name>
<dbReference type="Pfam" id="PF07687">
    <property type="entry name" value="M20_dimer"/>
    <property type="match status" value="1"/>
</dbReference>
<dbReference type="GO" id="GO:0019877">
    <property type="term" value="P:diaminopimelate biosynthetic process"/>
    <property type="evidence" value="ECO:0007669"/>
    <property type="project" value="UniProtKB-ARBA"/>
</dbReference>
<dbReference type="SUPFAM" id="SSF55031">
    <property type="entry name" value="Bacterial exopeptidase dimerisation domain"/>
    <property type="match status" value="1"/>
</dbReference>
<dbReference type="InterPro" id="IPR017439">
    <property type="entry name" value="Amidohydrolase"/>
</dbReference>
<dbReference type="AlphaFoldDB" id="A0AAW5HZ37"/>
<accession>A0AAW5HZ37</accession>
<dbReference type="InterPro" id="IPR036264">
    <property type="entry name" value="Bact_exopeptidase_dim_dom"/>
</dbReference>
<evidence type="ECO:0000313" key="5">
    <source>
        <dbReference type="Proteomes" id="UP001205920"/>
    </source>
</evidence>
<feature type="binding site" evidence="2">
    <location>
        <position position="170"/>
    </location>
    <ligand>
        <name>Mn(2+)</name>
        <dbReference type="ChEBI" id="CHEBI:29035"/>
        <label>2</label>
    </ligand>
</feature>
<dbReference type="Gene3D" id="3.30.70.360">
    <property type="match status" value="1"/>
</dbReference>
<evidence type="ECO:0000259" key="3">
    <source>
        <dbReference type="Pfam" id="PF07687"/>
    </source>
</evidence>
<evidence type="ECO:0000313" key="4">
    <source>
        <dbReference type="EMBL" id="MCO6394767.1"/>
    </source>
</evidence>
<feature type="binding site" evidence="2">
    <location>
        <position position="109"/>
    </location>
    <ligand>
        <name>Mn(2+)</name>
        <dbReference type="ChEBI" id="CHEBI:29035"/>
        <label>2</label>
    </ligand>
</feature>
<keyword evidence="2" id="KW-0464">Manganese</keyword>
<dbReference type="Gene3D" id="3.40.630.10">
    <property type="entry name" value="Zn peptidases"/>
    <property type="match status" value="1"/>
</dbReference>
<dbReference type="NCBIfam" id="TIGR01891">
    <property type="entry name" value="amidohydrolases"/>
    <property type="match status" value="1"/>
</dbReference>
<dbReference type="SUPFAM" id="SSF53187">
    <property type="entry name" value="Zn-dependent exopeptidases"/>
    <property type="match status" value="1"/>
</dbReference>
<feature type="binding site" evidence="2">
    <location>
        <position position="143"/>
    </location>
    <ligand>
        <name>Mn(2+)</name>
        <dbReference type="ChEBI" id="CHEBI:29035"/>
        <label>2</label>
    </ligand>
</feature>
<dbReference type="PIRSF" id="PIRSF005962">
    <property type="entry name" value="Pept_M20D_amidohydro"/>
    <property type="match status" value="1"/>
</dbReference>
<reference evidence="4 5" key="1">
    <citation type="submission" date="2021-01" db="EMBL/GenBank/DDBJ databases">
        <title>Identification and Characterization of Corynebacterium sp.</title>
        <authorList>
            <person name="Luo Q."/>
            <person name="Qu P."/>
            <person name="Chen Q."/>
        </authorList>
    </citation>
    <scope>NUCLEOTIDE SEQUENCE [LARGE SCALE GENOMIC DNA]</scope>
    <source>
        <strain evidence="4 5">MC-18</strain>
    </source>
</reference>
<dbReference type="InterPro" id="IPR002933">
    <property type="entry name" value="Peptidase_M20"/>
</dbReference>
<dbReference type="GO" id="GO:0046872">
    <property type="term" value="F:metal ion binding"/>
    <property type="evidence" value="ECO:0007669"/>
    <property type="project" value="UniProtKB-KW"/>
</dbReference>
<dbReference type="PANTHER" id="PTHR11014:SF63">
    <property type="entry name" value="METALLOPEPTIDASE, PUTATIVE (AFU_ORTHOLOGUE AFUA_6G09600)-RELATED"/>
    <property type="match status" value="1"/>
</dbReference>
<evidence type="ECO:0000256" key="1">
    <source>
        <dbReference type="ARBA" id="ARBA00022801"/>
    </source>
</evidence>
<feature type="binding site" evidence="2">
    <location>
        <position position="370"/>
    </location>
    <ligand>
        <name>Mn(2+)</name>
        <dbReference type="ChEBI" id="CHEBI:29035"/>
        <label>2</label>
    </ligand>
</feature>
<dbReference type="EMBL" id="JAEUWV010000009">
    <property type="protein sequence ID" value="MCO6394767.1"/>
    <property type="molecule type" value="Genomic_DNA"/>
</dbReference>
<keyword evidence="2" id="KW-0479">Metal-binding</keyword>
<dbReference type="GO" id="GO:0050118">
    <property type="term" value="F:N-acetyldiaminopimelate deacetylase activity"/>
    <property type="evidence" value="ECO:0007669"/>
    <property type="project" value="UniProtKB-ARBA"/>
</dbReference>
<protein>
    <submittedName>
        <fullName evidence="4">Amidohydrolase</fullName>
    </submittedName>
</protein>
<dbReference type="PANTHER" id="PTHR11014">
    <property type="entry name" value="PEPTIDASE M20 FAMILY MEMBER"/>
    <property type="match status" value="1"/>
</dbReference>
<dbReference type="Pfam" id="PF01546">
    <property type="entry name" value="Peptidase_M20"/>
    <property type="match status" value="1"/>
</dbReference>
<dbReference type="RefSeq" id="WP_252931484.1">
    <property type="nucleotide sequence ID" value="NZ_JAEUWV010000009.1"/>
</dbReference>